<comment type="caution">
    <text evidence="3">The sequence shown here is derived from an EMBL/GenBank/DDBJ whole genome shotgun (WGS) entry which is preliminary data.</text>
</comment>
<dbReference type="EMBL" id="SOHA01000005">
    <property type="protein sequence ID" value="TFD33038.1"/>
    <property type="molecule type" value="Genomic_DNA"/>
</dbReference>
<dbReference type="Proteomes" id="UP000297472">
    <property type="component" value="Unassembled WGS sequence"/>
</dbReference>
<reference evidence="3 4" key="1">
    <citation type="submission" date="2019-03" db="EMBL/GenBank/DDBJ databases">
        <title>Genomics of glacier-inhabiting Cryobacterium strains.</title>
        <authorList>
            <person name="Liu Q."/>
            <person name="Xin Y.-H."/>
        </authorList>
    </citation>
    <scope>NUCLEOTIDE SEQUENCE [LARGE SCALE GENOMIC DNA]</scope>
    <source>
        <strain evidence="3 4">TMT1-51</strain>
    </source>
</reference>
<evidence type="ECO:0000259" key="2">
    <source>
        <dbReference type="Pfam" id="PF08327"/>
    </source>
</evidence>
<dbReference type="OrthoDB" id="6388102at2"/>
<evidence type="ECO:0000313" key="4">
    <source>
        <dbReference type="Proteomes" id="UP000297472"/>
    </source>
</evidence>
<sequence length="155" mass="17357">MDKLHFTTRIDAPVHTVWTTMLDQSTYREWTRLFHDGSHFVGSWNPGQVIRFLAPGDDGTLRGLVARVVDLRPDELISLEYLGEVSGGINDTTSAHAQRFAGAHEDYSFRESDGVTTLVVEVDTDEEFTAMFAAQWPRALARLTELAEERASTAD</sequence>
<evidence type="ECO:0000256" key="1">
    <source>
        <dbReference type="ARBA" id="ARBA00006817"/>
    </source>
</evidence>
<proteinExistence type="inferred from homology"/>
<accession>A0A4Y8K3A7</accession>
<dbReference type="Gene3D" id="3.30.530.20">
    <property type="match status" value="1"/>
</dbReference>
<evidence type="ECO:0000313" key="3">
    <source>
        <dbReference type="EMBL" id="TFD33038.1"/>
    </source>
</evidence>
<gene>
    <name evidence="3" type="ORF">E3T49_01700</name>
</gene>
<feature type="domain" description="Activator of Hsp90 ATPase homologue 1/2-like C-terminal" evidence="2">
    <location>
        <begin position="11"/>
        <end position="148"/>
    </location>
</feature>
<dbReference type="RefSeq" id="WP_134422897.1">
    <property type="nucleotide sequence ID" value="NZ_SOHA01000005.1"/>
</dbReference>
<dbReference type="Pfam" id="PF08327">
    <property type="entry name" value="AHSA1"/>
    <property type="match status" value="1"/>
</dbReference>
<dbReference type="AlphaFoldDB" id="A0A4Y8K3A7"/>
<name>A0A4Y8K3A7_9MICO</name>
<dbReference type="InterPro" id="IPR023393">
    <property type="entry name" value="START-like_dom_sf"/>
</dbReference>
<organism evidence="3 4">
    <name type="scientific">Cryobacterium cryoconiti</name>
    <dbReference type="NCBI Taxonomy" id="1259239"/>
    <lineage>
        <taxon>Bacteria</taxon>
        <taxon>Bacillati</taxon>
        <taxon>Actinomycetota</taxon>
        <taxon>Actinomycetes</taxon>
        <taxon>Micrococcales</taxon>
        <taxon>Microbacteriaceae</taxon>
        <taxon>Cryobacterium</taxon>
    </lineage>
</organism>
<protein>
    <submittedName>
        <fullName evidence="3">SRPBCC domain-containing protein</fullName>
    </submittedName>
</protein>
<comment type="similarity">
    <text evidence="1">Belongs to the AHA1 family.</text>
</comment>
<dbReference type="SUPFAM" id="SSF55961">
    <property type="entry name" value="Bet v1-like"/>
    <property type="match status" value="1"/>
</dbReference>
<keyword evidence="4" id="KW-1185">Reference proteome</keyword>
<dbReference type="InterPro" id="IPR013538">
    <property type="entry name" value="ASHA1/2-like_C"/>
</dbReference>